<reference evidence="2 3" key="1">
    <citation type="submission" date="2018-05" db="EMBL/GenBank/DDBJ databases">
        <title>A metagenomic window into the 2 km-deep terrestrial subsurface aquifer revealed taxonomically and functionally diverse microbial community comprising novel uncultured bacterial lineages.</title>
        <authorList>
            <person name="Kadnikov V.V."/>
            <person name="Mardanov A.V."/>
            <person name="Beletsky A.V."/>
            <person name="Banks D."/>
            <person name="Pimenov N.V."/>
            <person name="Frank Y.A."/>
            <person name="Karnachuk O.V."/>
            <person name="Ravin N.V."/>
        </authorList>
    </citation>
    <scope>NUCLEOTIDE SEQUENCE [LARGE SCALE GENOMIC DNA]</scope>
    <source>
        <strain evidence="2">BY5</strain>
    </source>
</reference>
<name>A0A367ZMY0_9BACT</name>
<evidence type="ECO:0000256" key="1">
    <source>
        <dbReference type="SAM" id="Phobius"/>
    </source>
</evidence>
<gene>
    <name evidence="2" type="ORF">OZSIB_4239</name>
</gene>
<protein>
    <submittedName>
        <fullName evidence="2">Uncharacterized protein</fullName>
    </submittedName>
</protein>
<dbReference type="AlphaFoldDB" id="A0A367ZMY0"/>
<dbReference type="Proteomes" id="UP000252355">
    <property type="component" value="Unassembled WGS sequence"/>
</dbReference>
<sequence length="37" mass="3858">MLLLSLAAVFAGTIVAGLAAVDLGFWLLDRLKARLGT</sequence>
<evidence type="ECO:0000313" key="2">
    <source>
        <dbReference type="EMBL" id="RCK79485.1"/>
    </source>
</evidence>
<feature type="transmembrane region" description="Helical" evidence="1">
    <location>
        <begin position="6"/>
        <end position="28"/>
    </location>
</feature>
<keyword evidence="1" id="KW-1133">Transmembrane helix</keyword>
<keyword evidence="1" id="KW-0472">Membrane</keyword>
<accession>A0A367ZMY0</accession>
<organism evidence="2 3">
    <name type="scientific">Candidatus Ozemobacter sibiricus</name>
    <dbReference type="NCBI Taxonomy" id="2268124"/>
    <lineage>
        <taxon>Bacteria</taxon>
        <taxon>Candidatus Ozemobacteria</taxon>
        <taxon>Candidatus Ozemobacterales</taxon>
        <taxon>Candidatus Ozemobacteraceae</taxon>
        <taxon>Candidatus Ozemobacter</taxon>
    </lineage>
</organism>
<proteinExistence type="predicted"/>
<dbReference type="EMBL" id="QOQW01000012">
    <property type="protein sequence ID" value="RCK79485.1"/>
    <property type="molecule type" value="Genomic_DNA"/>
</dbReference>
<evidence type="ECO:0000313" key="3">
    <source>
        <dbReference type="Proteomes" id="UP000252355"/>
    </source>
</evidence>
<keyword evidence="1" id="KW-0812">Transmembrane</keyword>
<comment type="caution">
    <text evidence="2">The sequence shown here is derived from an EMBL/GenBank/DDBJ whole genome shotgun (WGS) entry which is preliminary data.</text>
</comment>